<dbReference type="GO" id="GO:0017168">
    <property type="term" value="F:5-oxoprolinase (ATP-hydrolyzing) activity"/>
    <property type="evidence" value="ECO:0007669"/>
    <property type="project" value="TreeGrafter"/>
</dbReference>
<evidence type="ECO:0000313" key="3">
    <source>
        <dbReference type="Proteomes" id="UP000199125"/>
    </source>
</evidence>
<dbReference type="OrthoDB" id="9761586at2"/>
<dbReference type="PANTHER" id="PTHR11365">
    <property type="entry name" value="5-OXOPROLINASE RELATED"/>
    <property type="match status" value="1"/>
</dbReference>
<dbReference type="InterPro" id="IPR045079">
    <property type="entry name" value="Oxoprolinase-like"/>
</dbReference>
<dbReference type="PANTHER" id="PTHR11365:SF23">
    <property type="entry name" value="HYPOTHETICAL 5-OXOPROLINASE (EUROFUNG)-RELATED"/>
    <property type="match status" value="1"/>
</dbReference>
<evidence type="ECO:0000313" key="2">
    <source>
        <dbReference type="EMBL" id="SEH89729.1"/>
    </source>
</evidence>
<proteinExistence type="predicted"/>
<name>A0A1H6LXW0_9RHOB</name>
<dbReference type="RefSeq" id="WP_090847197.1">
    <property type="nucleotide sequence ID" value="NZ_FNXG01000002.1"/>
</dbReference>
<dbReference type="GO" id="GO:0006749">
    <property type="term" value="P:glutathione metabolic process"/>
    <property type="evidence" value="ECO:0007669"/>
    <property type="project" value="TreeGrafter"/>
</dbReference>
<dbReference type="InterPro" id="IPR003692">
    <property type="entry name" value="Hydantoinase_B"/>
</dbReference>
<dbReference type="Proteomes" id="UP000199125">
    <property type="component" value="Unassembled WGS sequence"/>
</dbReference>
<protein>
    <submittedName>
        <fullName evidence="2">N-methylhydantoinase B</fullName>
    </submittedName>
</protein>
<organism evidence="2 3">
    <name type="scientific">Paracoccus alkenifer</name>
    <dbReference type="NCBI Taxonomy" id="65735"/>
    <lineage>
        <taxon>Bacteria</taxon>
        <taxon>Pseudomonadati</taxon>
        <taxon>Pseudomonadota</taxon>
        <taxon>Alphaproteobacteria</taxon>
        <taxon>Rhodobacterales</taxon>
        <taxon>Paracoccaceae</taxon>
        <taxon>Paracoccus</taxon>
    </lineage>
</organism>
<dbReference type="AlphaFoldDB" id="A0A1H6LXW0"/>
<accession>A0A1H6LXW0</accession>
<gene>
    <name evidence="2" type="ORF">SAMN04488075_1692</name>
</gene>
<keyword evidence="3" id="KW-1185">Reference proteome</keyword>
<dbReference type="GO" id="GO:0005829">
    <property type="term" value="C:cytosol"/>
    <property type="evidence" value="ECO:0007669"/>
    <property type="project" value="TreeGrafter"/>
</dbReference>
<sequence length="588" mass="63160">MENNVLNGAELAILINRFEGIARKMTNTLYRTGRSGVLNRARDFSCCIVTADCQLLATADSLPIHVLVGPDMMAQSMKDFHPDLRRGDAFLHNSPYHGSSHAADHVLLIPVIDDSGKHRFTVLTKAHQADCGNAEPTTYMGTAPDVYAEGALIFPAVRVQENYRTIDDMVRMCEMRIRVPEQWKGDFLAMIGSARIGEQEILRLGSEVGWDKLEAFCGQWFDYSEQRMAARLATLPEGVATASSTHDPIPGTPPEGIRINATVTSRPDEGRVTIDLRDNIDALPCGLNLSEACARSACLIALFNSIGGDIPRNAGSFRRVEILLKKNSVAGIPVHPTSCSVSTTNVADRVTHAVALSIAQFGEGFGTAEFGAFIPPSSAVVSGLDPRTGDPFVNQIFLGCTTGAGTPYEDAWLTYLHVGNGGMCFIDSVELDELYQPILVQERRILPDTEGAGRHIGAPSLLVEFSPVGCDIDVAYCSDGRLNPPRGVHGGGVGGGSNQFRRKKDGATEALPAAATVRIHEGEAIISICCGGGGYGSPLARDPHRVLKDVQDGWVSEQRAREVYGVTLDRSGGLDMDATQSARERAGA</sequence>
<reference evidence="3" key="1">
    <citation type="submission" date="2016-10" db="EMBL/GenBank/DDBJ databases">
        <authorList>
            <person name="Varghese N."/>
            <person name="Submissions S."/>
        </authorList>
    </citation>
    <scope>NUCLEOTIDE SEQUENCE [LARGE SCALE GENOMIC DNA]</scope>
    <source>
        <strain evidence="3">DSM 11593</strain>
    </source>
</reference>
<dbReference type="STRING" id="65735.SAMN04488075_1692"/>
<evidence type="ECO:0000259" key="1">
    <source>
        <dbReference type="Pfam" id="PF02538"/>
    </source>
</evidence>
<dbReference type="EMBL" id="FNXG01000002">
    <property type="protein sequence ID" value="SEH89729.1"/>
    <property type="molecule type" value="Genomic_DNA"/>
</dbReference>
<feature type="domain" description="Hydantoinase B/oxoprolinase" evidence="1">
    <location>
        <begin position="10"/>
        <end position="538"/>
    </location>
</feature>
<dbReference type="Pfam" id="PF02538">
    <property type="entry name" value="Hydantoinase_B"/>
    <property type="match status" value="1"/>
</dbReference>